<keyword evidence="7" id="KW-1185">Reference proteome</keyword>
<comment type="caution">
    <text evidence="6">The sequence shown here is derived from an EMBL/GenBank/DDBJ whole genome shotgun (WGS) entry which is preliminary data.</text>
</comment>
<dbReference type="GO" id="GO:0005829">
    <property type="term" value="C:cytosol"/>
    <property type="evidence" value="ECO:0007669"/>
    <property type="project" value="TreeGrafter"/>
</dbReference>
<feature type="transmembrane region" description="Helical" evidence="3">
    <location>
        <begin position="299"/>
        <end position="324"/>
    </location>
</feature>
<feature type="transmembrane region" description="Helical" evidence="3">
    <location>
        <begin position="172"/>
        <end position="197"/>
    </location>
</feature>
<keyword evidence="3" id="KW-0812">Transmembrane</keyword>
<keyword evidence="3" id="KW-1133">Transmembrane helix</keyword>
<dbReference type="EMBL" id="CAJIMS010000001">
    <property type="protein sequence ID" value="CAD7797433.1"/>
    <property type="molecule type" value="Genomic_DNA"/>
</dbReference>
<dbReference type="Pfam" id="PF03929">
    <property type="entry name" value="PepSY_TM"/>
    <property type="match status" value="1"/>
</dbReference>
<name>A0A9N8MDJ4_9FLAO</name>
<dbReference type="PRINTS" id="PR00371">
    <property type="entry name" value="FPNCR"/>
</dbReference>
<dbReference type="Pfam" id="PF00258">
    <property type="entry name" value="Flavodoxin_1"/>
    <property type="match status" value="1"/>
</dbReference>
<dbReference type="AlphaFoldDB" id="A0A9N8MDJ4"/>
<organism evidence="6 7">
    <name type="scientific">Chryseobacterium aquaeductus</name>
    <dbReference type="NCBI Taxonomy" id="2675056"/>
    <lineage>
        <taxon>Bacteria</taxon>
        <taxon>Pseudomonadati</taxon>
        <taxon>Bacteroidota</taxon>
        <taxon>Flavobacteriia</taxon>
        <taxon>Flavobacteriales</taxon>
        <taxon>Weeksellaceae</taxon>
        <taxon>Chryseobacterium group</taxon>
        <taxon>Chryseobacterium</taxon>
    </lineage>
</organism>
<evidence type="ECO:0000313" key="6">
    <source>
        <dbReference type="EMBL" id="CAD7797433.1"/>
    </source>
</evidence>
<dbReference type="InterPro" id="IPR005625">
    <property type="entry name" value="PepSY-ass_TM"/>
</dbReference>
<keyword evidence="3" id="KW-0472">Membrane</keyword>
<dbReference type="Proteomes" id="UP000662618">
    <property type="component" value="Unassembled WGS sequence"/>
</dbReference>
<dbReference type="Gene3D" id="2.40.30.10">
    <property type="entry name" value="Translation factors"/>
    <property type="match status" value="1"/>
</dbReference>
<evidence type="ECO:0000259" key="5">
    <source>
        <dbReference type="PROSITE" id="PS51384"/>
    </source>
</evidence>
<evidence type="ECO:0000313" key="7">
    <source>
        <dbReference type="Proteomes" id="UP000662618"/>
    </source>
</evidence>
<dbReference type="PROSITE" id="PS50902">
    <property type="entry name" value="FLAVODOXIN_LIKE"/>
    <property type="match status" value="1"/>
</dbReference>
<dbReference type="Gene3D" id="3.40.50.360">
    <property type="match status" value="1"/>
</dbReference>
<dbReference type="InterPro" id="IPR017927">
    <property type="entry name" value="FAD-bd_FR_type"/>
</dbReference>
<dbReference type="InterPro" id="IPR039261">
    <property type="entry name" value="FNR_nucleotide-bd"/>
</dbReference>
<evidence type="ECO:0000259" key="4">
    <source>
        <dbReference type="PROSITE" id="PS50902"/>
    </source>
</evidence>
<accession>A0A9N8MDJ4</accession>
<evidence type="ECO:0000256" key="2">
    <source>
        <dbReference type="ARBA" id="ARBA00023797"/>
    </source>
</evidence>
<proteinExistence type="predicted"/>
<dbReference type="InterPro" id="IPR008254">
    <property type="entry name" value="Flavodoxin/NO_synth"/>
</dbReference>
<reference evidence="6" key="1">
    <citation type="submission" date="2020-12" db="EMBL/GenBank/DDBJ databases">
        <authorList>
            <person name="Rodrigo-Torres L."/>
            <person name="Arahal R. D."/>
            <person name="Lucena T."/>
        </authorList>
    </citation>
    <scope>NUCLEOTIDE SEQUENCE</scope>
    <source>
        <strain evidence="6">CECT 9390</strain>
    </source>
</reference>
<dbReference type="PROSITE" id="PS51384">
    <property type="entry name" value="FAD_FR"/>
    <property type="match status" value="1"/>
</dbReference>
<dbReference type="InterPro" id="IPR001709">
    <property type="entry name" value="Flavoprot_Pyr_Nucl_cyt_Rdtase"/>
</dbReference>
<keyword evidence="1" id="KW-0285">Flavoprotein</keyword>
<dbReference type="InterPro" id="IPR001433">
    <property type="entry name" value="OxRdtase_FAD/NAD-bd"/>
</dbReference>
<gene>
    <name evidence="6" type="ORF">CHRY9390_00168</name>
</gene>
<feature type="transmembrane region" description="Helical" evidence="3">
    <location>
        <begin position="130"/>
        <end position="151"/>
    </location>
</feature>
<protein>
    <recommendedName>
        <fullName evidence="2">NADPH--hemoprotein reductase</fullName>
        <ecNumber evidence="2">1.6.2.4</ecNumber>
    </recommendedName>
</protein>
<feature type="domain" description="FAD-binding FR-type" evidence="5">
    <location>
        <begin position="496"/>
        <end position="594"/>
    </location>
</feature>
<dbReference type="PANTHER" id="PTHR19384">
    <property type="entry name" value="NITRIC OXIDE SYNTHASE-RELATED"/>
    <property type="match status" value="1"/>
</dbReference>
<dbReference type="RefSeq" id="WP_162086726.1">
    <property type="nucleotide sequence ID" value="NZ_CAJIMS010000001.1"/>
</dbReference>
<dbReference type="SUPFAM" id="SSF52343">
    <property type="entry name" value="Ferredoxin reductase-like, C-terminal NADP-linked domain"/>
    <property type="match status" value="1"/>
</dbReference>
<sequence>MTLSVWRLAHLALAVSTFLFLLIASVTGIVLAYDAAQENLQPFRADNVNHITLAQSLPQLKKKYPEITEITVDHNRFVLLEGFDEEENDIKVYVDPLTGKILGKPTEKSEFINWNLALHRSLFLKETGRFIVGVASFLLILISISGFILILKRQKGIRHFFSKINKDVFAQYFHVVSGRLLLIPILIISITGTYLFLLRFEMIPKGKNQKSTLQNQSKDVQQKDIGSFEIFKNTKITDVQKIEFPFVEDEPEEFFILKLNDREIEVNQINGSVEKEEKYPLSTVYEKLSLDLHTGKTNWIWAIVLGLASLNIIFFIGSGFIITLRRSKTKIKNKFKAEQAEIVLLVGSENGTTLHFAAHVHQQLLSTGRKSYLAELNQYRKYSSAKQLVIFTSTYGLGDPPSNGNHFFSLLKKFPQEQEVQFSVVGFGSRAYEDFCVFAEKIQTELEEKSWAKPLLPLHTVNDRSTTEFADWAREWSSQSLIPIASAPSLYAPKIPALSTFTVVGKSEVVDEVTTFKINLKTNKKEKFRSGDLLAIYPDNDHKERFYSVGKVDETLQLIVKLFQDGLGSQFLYQLQNGQEIKARLIKNSGFHFPEKAKQVALIANGTGIAPFLGMIDENANKTEIHLYCGFRKSSELSKKYAEFLSKQKERAHLTDFHFAYSREENSQYVMNLIEKDAQRFGDLLINGDYIMICGALKMQKDVEILLEKICKEKGTSLDFHKNNGQILTDCY</sequence>
<dbReference type="GO" id="GO:0050660">
    <property type="term" value="F:flavin adenine dinucleotide binding"/>
    <property type="evidence" value="ECO:0007669"/>
    <property type="project" value="TreeGrafter"/>
</dbReference>
<evidence type="ECO:0000256" key="3">
    <source>
        <dbReference type="SAM" id="Phobius"/>
    </source>
</evidence>
<dbReference type="GO" id="GO:0010181">
    <property type="term" value="F:FMN binding"/>
    <property type="evidence" value="ECO:0007669"/>
    <property type="project" value="InterPro"/>
</dbReference>
<dbReference type="Gene3D" id="3.40.50.80">
    <property type="entry name" value="Nucleotide-binding domain of ferredoxin-NADP reductase (FNR) module"/>
    <property type="match status" value="1"/>
</dbReference>
<feature type="domain" description="Flavodoxin-like" evidence="4">
    <location>
        <begin position="342"/>
        <end position="481"/>
    </location>
</feature>
<dbReference type="InterPro" id="IPR029039">
    <property type="entry name" value="Flavoprotein-like_sf"/>
</dbReference>
<dbReference type="SUPFAM" id="SSF52218">
    <property type="entry name" value="Flavoproteins"/>
    <property type="match status" value="1"/>
</dbReference>
<dbReference type="PANTHER" id="PTHR19384:SF17">
    <property type="entry name" value="NADPH--CYTOCHROME P450 REDUCTASE"/>
    <property type="match status" value="1"/>
</dbReference>
<dbReference type="EC" id="1.6.2.4" evidence="2"/>
<dbReference type="Pfam" id="PF00175">
    <property type="entry name" value="NAD_binding_1"/>
    <property type="match status" value="1"/>
</dbReference>
<evidence type="ECO:0000256" key="1">
    <source>
        <dbReference type="ARBA" id="ARBA00022630"/>
    </source>
</evidence>
<dbReference type="InterPro" id="IPR017938">
    <property type="entry name" value="Riboflavin_synthase-like_b-brl"/>
</dbReference>
<dbReference type="GO" id="GO:0003958">
    <property type="term" value="F:NADPH-hemoprotein reductase activity"/>
    <property type="evidence" value="ECO:0007669"/>
    <property type="project" value="UniProtKB-EC"/>
</dbReference>
<dbReference type="SUPFAM" id="SSF63380">
    <property type="entry name" value="Riboflavin synthase domain-like"/>
    <property type="match status" value="1"/>
</dbReference>